<dbReference type="SUPFAM" id="SSF51905">
    <property type="entry name" value="FAD/NAD(P)-binding domain"/>
    <property type="match status" value="1"/>
</dbReference>
<dbReference type="RefSeq" id="WP_211422432.1">
    <property type="nucleotide sequence ID" value="NZ_CP072642.1"/>
</dbReference>
<evidence type="ECO:0000259" key="1">
    <source>
        <dbReference type="Pfam" id="PF01593"/>
    </source>
</evidence>
<dbReference type="InterPro" id="IPR036188">
    <property type="entry name" value="FAD/NAD-bd_sf"/>
</dbReference>
<evidence type="ECO:0000313" key="2">
    <source>
        <dbReference type="EMBL" id="QUV94118.1"/>
    </source>
</evidence>
<keyword evidence="3" id="KW-1185">Reference proteome</keyword>
<accession>A0ABX8AZK2</accession>
<dbReference type="PANTHER" id="PTHR42923:SF46">
    <property type="entry name" value="AMINE OXIDASE"/>
    <property type="match status" value="1"/>
</dbReference>
<dbReference type="Pfam" id="PF01593">
    <property type="entry name" value="Amino_oxidase"/>
    <property type="match status" value="1"/>
</dbReference>
<dbReference type="Proteomes" id="UP000677668">
    <property type="component" value="Chromosome 1"/>
</dbReference>
<organism evidence="2 3">
    <name type="scientific">Chloracidobacterium sp. N</name>
    <dbReference type="NCBI Taxonomy" id="2821540"/>
    <lineage>
        <taxon>Bacteria</taxon>
        <taxon>Pseudomonadati</taxon>
        <taxon>Acidobacteriota</taxon>
        <taxon>Terriglobia</taxon>
        <taxon>Terriglobales</taxon>
        <taxon>Acidobacteriaceae</taxon>
        <taxon>Chloracidobacterium</taxon>
        <taxon>Chloracidobacterium aggregatum</taxon>
    </lineage>
</organism>
<dbReference type="InterPro" id="IPR002937">
    <property type="entry name" value="Amino_oxidase"/>
</dbReference>
<dbReference type="InterPro" id="IPR050464">
    <property type="entry name" value="Zeta_carotene_desat/Oxidored"/>
</dbReference>
<dbReference type="PROSITE" id="PS51257">
    <property type="entry name" value="PROKAR_LIPOPROTEIN"/>
    <property type="match status" value="1"/>
</dbReference>
<gene>
    <name evidence="2" type="ORF">J8C05_01275</name>
</gene>
<reference evidence="2 3" key="1">
    <citation type="submission" date="2021-03" db="EMBL/GenBank/DDBJ databases">
        <title>Genomic and phenotypic characterization of Chloracidobacterium isolates provides evidence for multiple species.</title>
        <authorList>
            <person name="Saini M.K."/>
            <person name="Costas A.M.G."/>
            <person name="Tank M."/>
            <person name="Bryant D.A."/>
        </authorList>
    </citation>
    <scope>NUCLEOTIDE SEQUENCE [LARGE SCALE GENOMIC DNA]</scope>
    <source>
        <strain evidence="2 3">N</strain>
    </source>
</reference>
<feature type="domain" description="Amine oxidase" evidence="1">
    <location>
        <begin position="10"/>
        <end position="442"/>
    </location>
</feature>
<dbReference type="Gene3D" id="3.50.50.60">
    <property type="entry name" value="FAD/NAD(P)-binding domain"/>
    <property type="match status" value="1"/>
</dbReference>
<sequence length="458" mass="50525">MKVIVIGAGLAGLACAVELADNGYEVEVLEKRPVLGGRVSSWLDKDGDWVETAPHVIRGSYKSLIALMERVGIADRIQWKKQQLVYASKGGKISNISFSPSAGPVEILRSMIGSDLLGFGDKLKLLTGLLPAFTGDKNFIENQDVKNFSDWAANLGVNREAIGRFFDPLSRTVSFLRPDEVSARVIIFQMASIAQGFNATRIGFLDGDPCQRLFQPIQAYLEKRGARIRTNARLARIDFSNDAPRALGLELTNGEFLTADVYVSAMELHALREVLPGQAWSYPFFSRLWQVEEIPVITVQLRFDRKVIALDNAVFAIGTVMSLVVNLSVTSPGYADDVCLIEMIVAPAKDIFHLDDGEIVRLCLDDLTELFPEVAQANLIKSTVVRIPQALYRCEPGAESRRPTQKTPIENFFLCGDFTHHGYTPSMEGATLSGFRAAQMILDAYGRNLQWHGGTPPS</sequence>
<protein>
    <submittedName>
        <fullName evidence="2">FAD-dependent oxidoreductase</fullName>
    </submittedName>
</protein>
<dbReference type="PANTHER" id="PTHR42923">
    <property type="entry name" value="PROTOPORPHYRINOGEN OXIDASE"/>
    <property type="match status" value="1"/>
</dbReference>
<dbReference type="EMBL" id="CP072642">
    <property type="protein sequence ID" value="QUV94118.1"/>
    <property type="molecule type" value="Genomic_DNA"/>
</dbReference>
<dbReference type="PRINTS" id="PR00419">
    <property type="entry name" value="ADXRDTASE"/>
</dbReference>
<proteinExistence type="predicted"/>
<name>A0ABX8AZK2_9BACT</name>
<dbReference type="Gene3D" id="3.90.660.50">
    <property type="match status" value="1"/>
</dbReference>
<evidence type="ECO:0000313" key="3">
    <source>
        <dbReference type="Proteomes" id="UP000677668"/>
    </source>
</evidence>